<dbReference type="GO" id="GO:0005634">
    <property type="term" value="C:nucleus"/>
    <property type="evidence" value="ECO:0007669"/>
    <property type="project" value="TreeGrafter"/>
</dbReference>
<protein>
    <recommendedName>
        <fullName evidence="1">Mononegavirus-type SAM-dependent 2'-O-MTase domain-containing protein</fullName>
    </recommendedName>
</protein>
<dbReference type="Gene3D" id="3.40.50.12760">
    <property type="match status" value="1"/>
</dbReference>
<dbReference type="GO" id="GO:0032259">
    <property type="term" value="P:methylation"/>
    <property type="evidence" value="ECO:0007669"/>
    <property type="project" value="InterPro"/>
</dbReference>
<dbReference type="AlphaFoldDB" id="A0A6C0CIZ7"/>
<feature type="domain" description="Mononegavirus-type SAM-dependent 2'-O-MTase" evidence="1">
    <location>
        <begin position="75"/>
        <end position="276"/>
    </location>
</feature>
<accession>A0A6C0CIZ7</accession>
<name>A0A6C0CIZ7_9ZZZZ</name>
<dbReference type="GO" id="GO:0005737">
    <property type="term" value="C:cytoplasm"/>
    <property type="evidence" value="ECO:0007669"/>
    <property type="project" value="TreeGrafter"/>
</dbReference>
<sequence>MSYFLLPETNTIINDINLTEKTSSNLSISITLHNYLNNVKKQIDDNFENWDFVKKYTNPYEFIHTIIPGNKSSISKIKPLSRSFYKMIEICNLLNILDDFKYDEIKTFHLAEGPGGFIEATTYLRNNERDNYIGMTLINDDPNVPGWKKSDSFLSKHKNIFIEKGQTETGDLLKIENLKYCYDKYNNSINIITADGGFDFSVDFNQQEFLATKLLFAQVSFALLMQKINGHFILKVFDIFSKSTLDIIYLLSSCYKQVYIVKPNTSRLANSEKYIVCKYFKGITENLIFSILHQYPKLESINSISSIFDNNHDLYFINKIEEYNAIFGQQQIENIASTLNLIDSKNKNEKLELYKKNNINKCIQWCEKNNISHNKFANSTNIFMS</sequence>
<dbReference type="GO" id="GO:0004483">
    <property type="term" value="F:methyltransferase cap1 activity"/>
    <property type="evidence" value="ECO:0007669"/>
    <property type="project" value="UniProtKB-ARBA"/>
</dbReference>
<dbReference type="InterPro" id="IPR025786">
    <property type="entry name" value="Mononega_L_MeTrfase"/>
</dbReference>
<evidence type="ECO:0000313" key="2">
    <source>
        <dbReference type="EMBL" id="QHT04147.1"/>
    </source>
</evidence>
<dbReference type="PANTHER" id="PTHR16121">
    <property type="entry name" value="CAP-SPECIFIC MRNA (NUCLEOSIDE-2'-O-)-METHYLTRANSFERASE 1-RELATED"/>
    <property type="match status" value="1"/>
</dbReference>
<dbReference type="GO" id="GO:0006370">
    <property type="term" value="P:7-methylguanosine mRNA capping"/>
    <property type="evidence" value="ECO:0007669"/>
    <property type="project" value="TreeGrafter"/>
</dbReference>
<evidence type="ECO:0000259" key="1">
    <source>
        <dbReference type="PROSITE" id="PS51590"/>
    </source>
</evidence>
<dbReference type="InterPro" id="IPR002877">
    <property type="entry name" value="RNA_MeTrfase_FtsJ_dom"/>
</dbReference>
<dbReference type="EMBL" id="MN739423">
    <property type="protein sequence ID" value="QHT04147.1"/>
    <property type="molecule type" value="Genomic_DNA"/>
</dbReference>
<dbReference type="Pfam" id="PF01728">
    <property type="entry name" value="FtsJ"/>
    <property type="match status" value="1"/>
</dbReference>
<organism evidence="2">
    <name type="scientific">viral metagenome</name>
    <dbReference type="NCBI Taxonomy" id="1070528"/>
    <lineage>
        <taxon>unclassified sequences</taxon>
        <taxon>metagenomes</taxon>
        <taxon>organismal metagenomes</taxon>
    </lineage>
</organism>
<dbReference type="InterPro" id="IPR050851">
    <property type="entry name" value="mRNA_Cap_2O-Ribose_MeTrfase"/>
</dbReference>
<dbReference type="SUPFAM" id="SSF53335">
    <property type="entry name" value="S-adenosyl-L-methionine-dependent methyltransferases"/>
    <property type="match status" value="1"/>
</dbReference>
<dbReference type="InterPro" id="IPR029063">
    <property type="entry name" value="SAM-dependent_MTases_sf"/>
</dbReference>
<dbReference type="PROSITE" id="PS51590">
    <property type="entry name" value="SAM_MT_MNV_L"/>
    <property type="match status" value="1"/>
</dbReference>
<dbReference type="PANTHER" id="PTHR16121:SF0">
    <property type="entry name" value="CAP-SPECIFIC MRNA (NUCLEOSIDE-2'-O-)-METHYLTRANSFERASE 1"/>
    <property type="match status" value="1"/>
</dbReference>
<reference evidence="2" key="1">
    <citation type="journal article" date="2020" name="Nature">
        <title>Giant virus diversity and host interactions through global metagenomics.</title>
        <authorList>
            <person name="Schulz F."/>
            <person name="Roux S."/>
            <person name="Paez-Espino D."/>
            <person name="Jungbluth S."/>
            <person name="Walsh D.A."/>
            <person name="Denef V.J."/>
            <person name="McMahon K.D."/>
            <person name="Konstantinidis K.T."/>
            <person name="Eloe-Fadrosh E.A."/>
            <person name="Kyrpides N.C."/>
            <person name="Woyke T."/>
        </authorList>
    </citation>
    <scope>NUCLEOTIDE SEQUENCE</scope>
    <source>
        <strain evidence="2">GVMAG-M-3300021185-45</strain>
    </source>
</reference>
<proteinExistence type="predicted"/>